<reference evidence="1 2" key="1">
    <citation type="submission" date="2021-03" db="EMBL/GenBank/DDBJ databases">
        <title>Genomic Encyclopedia of Type Strains, Phase IV (KMG-IV): sequencing the most valuable type-strain genomes for metagenomic binning, comparative biology and taxonomic classification.</title>
        <authorList>
            <person name="Goeker M."/>
        </authorList>
    </citation>
    <scope>NUCLEOTIDE SEQUENCE [LARGE SCALE GENOMIC DNA]</scope>
    <source>
        <strain evidence="1 2">DSM 26806</strain>
    </source>
</reference>
<dbReference type="InterPro" id="IPR029063">
    <property type="entry name" value="SAM-dependent_MTases_sf"/>
</dbReference>
<dbReference type="Pfam" id="PF04445">
    <property type="entry name" value="SAM_MT"/>
    <property type="match status" value="1"/>
</dbReference>
<gene>
    <name evidence="1" type="ORF">J2Z69_000706</name>
</gene>
<keyword evidence="2" id="KW-1185">Reference proteome</keyword>
<proteinExistence type="predicted"/>
<evidence type="ECO:0000313" key="2">
    <source>
        <dbReference type="Proteomes" id="UP001519288"/>
    </source>
</evidence>
<name>A0ABS4JD92_9BACL</name>
<accession>A0ABS4JD92</accession>
<dbReference type="PANTHER" id="PTHR36112:SF1">
    <property type="entry name" value="RIBOSOMAL RNA SMALL SUBUNIT METHYLTRANSFERASE J"/>
    <property type="match status" value="1"/>
</dbReference>
<organism evidence="1 2">
    <name type="scientific">Paenibacillus shirakamiensis</name>
    <dbReference type="NCBI Taxonomy" id="1265935"/>
    <lineage>
        <taxon>Bacteria</taxon>
        <taxon>Bacillati</taxon>
        <taxon>Bacillota</taxon>
        <taxon>Bacilli</taxon>
        <taxon>Bacillales</taxon>
        <taxon>Paenibacillaceae</taxon>
        <taxon>Paenibacillus</taxon>
    </lineage>
</organism>
<dbReference type="RefSeq" id="WP_209859158.1">
    <property type="nucleotide sequence ID" value="NZ_JAGGLD010000001.1"/>
</dbReference>
<comment type="caution">
    <text evidence="1">The sequence shown here is derived from an EMBL/GenBank/DDBJ whole genome shotgun (WGS) entry which is preliminary data.</text>
</comment>
<dbReference type="InterPro" id="IPR007536">
    <property type="entry name" value="16SrRNA_methylTrfase_J"/>
</dbReference>
<dbReference type="Proteomes" id="UP001519288">
    <property type="component" value="Unassembled WGS sequence"/>
</dbReference>
<evidence type="ECO:0000313" key="1">
    <source>
        <dbReference type="EMBL" id="MBP1999687.1"/>
    </source>
</evidence>
<dbReference type="Gene3D" id="3.40.50.150">
    <property type="entry name" value="Vaccinia Virus protein VP39"/>
    <property type="match status" value="1"/>
</dbReference>
<protein>
    <submittedName>
        <fullName evidence="1">16S rRNA G966 N2-methylase RsmD</fullName>
    </submittedName>
</protein>
<sequence length="257" mass="28393">MIITTGDHEAPDAVRRAEHLAVELGIPYVRRNRTSLTRLAAQQQTDAIFVILEQGIRLITSDHASMAFHPSMSFVRAKRLLKGESDVMLHIAKVSAGDQIIDCTAGLGSDSIVFSLAAGKEGRVTAVESSLPLYGLLKEGLKTYTSGVKEFDEALRRIEVQHANHLDVLRALPDKSVDIVYFDPMFRDPVMESSSISPMRIFANGESLMELSISEACRVARKTVILKEKRDSGEFSRLGFSVYERSHTKIAYGVIAL</sequence>
<dbReference type="PANTHER" id="PTHR36112">
    <property type="entry name" value="RIBOSOMAL RNA SMALL SUBUNIT METHYLTRANSFERASE J"/>
    <property type="match status" value="1"/>
</dbReference>
<dbReference type="EMBL" id="JAGGLD010000001">
    <property type="protein sequence ID" value="MBP1999687.1"/>
    <property type="molecule type" value="Genomic_DNA"/>
</dbReference>
<dbReference type="SUPFAM" id="SSF53335">
    <property type="entry name" value="S-adenosyl-L-methionine-dependent methyltransferases"/>
    <property type="match status" value="1"/>
</dbReference>